<accession>A0A0M6YC88</accession>
<dbReference type="InterPro" id="IPR002035">
    <property type="entry name" value="VWF_A"/>
</dbReference>
<dbReference type="InterPro" id="IPR036465">
    <property type="entry name" value="vWFA_dom_sf"/>
</dbReference>
<dbReference type="Gene3D" id="3.40.50.410">
    <property type="entry name" value="von Willebrand factor, type A domain"/>
    <property type="match status" value="1"/>
</dbReference>
<dbReference type="AlphaFoldDB" id="A0A0M6YC88"/>
<keyword evidence="4" id="KW-1185">Reference proteome</keyword>
<proteinExistence type="predicted"/>
<dbReference type="OrthoDB" id="9792179at2"/>
<evidence type="ECO:0000259" key="2">
    <source>
        <dbReference type="PROSITE" id="PS50234"/>
    </source>
</evidence>
<evidence type="ECO:0000313" key="3">
    <source>
        <dbReference type="EMBL" id="CTQ46621.1"/>
    </source>
</evidence>
<protein>
    <submittedName>
        <fullName evidence="3">von Willebrand factor type A domain protein</fullName>
    </submittedName>
</protein>
<organism evidence="3 4">
    <name type="scientific">Roseibium aggregatum</name>
    <dbReference type="NCBI Taxonomy" id="187304"/>
    <lineage>
        <taxon>Bacteria</taxon>
        <taxon>Pseudomonadati</taxon>
        <taxon>Pseudomonadota</taxon>
        <taxon>Alphaproteobacteria</taxon>
        <taxon>Hyphomicrobiales</taxon>
        <taxon>Stappiaceae</taxon>
        <taxon>Roseibium</taxon>
    </lineage>
</organism>
<keyword evidence="1" id="KW-0732">Signal</keyword>
<dbReference type="Proteomes" id="UP000048926">
    <property type="component" value="Unassembled WGS sequence"/>
</dbReference>
<feature type="signal peptide" evidence="1">
    <location>
        <begin position="1"/>
        <end position="25"/>
    </location>
</feature>
<dbReference type="Pfam" id="PF06707">
    <property type="entry name" value="DUF1194"/>
    <property type="match status" value="1"/>
</dbReference>
<dbReference type="SMART" id="SM00327">
    <property type="entry name" value="VWA"/>
    <property type="match status" value="1"/>
</dbReference>
<dbReference type="RefSeq" id="WP_145903852.1">
    <property type="nucleotide sequence ID" value="NZ_CXST01000004.1"/>
</dbReference>
<name>A0A0M6YC88_9HYPH</name>
<dbReference type="EMBL" id="CXST01000004">
    <property type="protein sequence ID" value="CTQ46621.1"/>
    <property type="molecule type" value="Genomic_DNA"/>
</dbReference>
<gene>
    <name evidence="3" type="ORF">LAL4801_05080</name>
</gene>
<dbReference type="PROSITE" id="PS50234">
    <property type="entry name" value="VWFA"/>
    <property type="match status" value="1"/>
</dbReference>
<reference evidence="4" key="1">
    <citation type="submission" date="2015-07" db="EMBL/GenBank/DDBJ databases">
        <authorList>
            <person name="Rodrigo-Torres Lidia"/>
            <person name="Arahal R.David."/>
        </authorList>
    </citation>
    <scope>NUCLEOTIDE SEQUENCE [LARGE SCALE GENOMIC DNA]</scope>
    <source>
        <strain evidence="4">CECT 4801</strain>
    </source>
</reference>
<feature type="domain" description="VWFA" evidence="2">
    <location>
        <begin position="32"/>
        <end position="224"/>
    </location>
</feature>
<evidence type="ECO:0000313" key="4">
    <source>
        <dbReference type="Proteomes" id="UP000048926"/>
    </source>
</evidence>
<evidence type="ECO:0000256" key="1">
    <source>
        <dbReference type="SAM" id="SignalP"/>
    </source>
</evidence>
<dbReference type="CDD" id="cd00198">
    <property type="entry name" value="vWFA"/>
    <property type="match status" value="1"/>
</dbReference>
<dbReference type="InterPro" id="IPR010607">
    <property type="entry name" value="DUF1194"/>
</dbReference>
<feature type="chain" id="PRO_5005807870" evidence="1">
    <location>
        <begin position="26"/>
        <end position="253"/>
    </location>
</feature>
<sequence>MRRIASSSLLLMVLAVFAMAPQASAQNKSHLNLVLAVDASASINDQEFELQRTGIAIALRDPDVQAAIVQAPGGINLAIVQWASIRHQAIALEWTRLREKHDIDTLATKIRKMPRILSGGNTMIHAGVEFAGKMLKDAPIPAVRQVIDVSGNGHADDVPMLEKARDRLIAQGIVINGLAIEEDPIDVARHFRHHLIGGTGAFVITAQDFPDFSRAMRLKFLREIGSPVAVNGSAADKGLYLSRLNRLGAAADQ</sequence>
<dbReference type="SUPFAM" id="SSF53300">
    <property type="entry name" value="vWA-like"/>
    <property type="match status" value="1"/>
</dbReference>